<dbReference type="Proteomes" id="UP000006233">
    <property type="component" value="Unassembled WGS sequence"/>
</dbReference>
<comment type="caution">
    <text evidence="1">The sequence shown here is derived from an EMBL/GenBank/DDBJ whole genome shotgun (WGS) entry which is preliminary data.</text>
</comment>
<dbReference type="HOGENOM" id="CLU_1265654_0_0_0"/>
<dbReference type="PROSITE" id="PS51257">
    <property type="entry name" value="PROKAR_LIPOPROTEIN"/>
    <property type="match status" value="1"/>
</dbReference>
<organism evidence="1 2">
    <name type="scientific">Leptotrichia hofstadii F0254</name>
    <dbReference type="NCBI Taxonomy" id="634994"/>
    <lineage>
        <taxon>Bacteria</taxon>
        <taxon>Fusobacteriati</taxon>
        <taxon>Fusobacteriota</taxon>
        <taxon>Fusobacteriia</taxon>
        <taxon>Fusobacteriales</taxon>
        <taxon>Leptotrichiaceae</taxon>
        <taxon>Leptotrichia</taxon>
    </lineage>
</organism>
<sequence>MVVKMLKKSKVLFLLFLVIFMLSCGKKESQEKKRNPENVQNKAAQENIFSNNSIEKIIETFSKKSKDNKISIGDFEKLVYENKNYYYAKIHSKGDAIYALDYSGISATSIFLKVSKVDGANLGIIENMVVNLIQVSDEKINESEARVIYTKILASMGEKELSSLLTYTNGIIYGIRIDSATGEFIFFARESENENAVTSIQNLKFNDKKEITSQRMTNLGGR</sequence>
<protein>
    <submittedName>
        <fullName evidence="1">Uncharacterized protein</fullName>
    </submittedName>
</protein>
<accession>C9N1W2</accession>
<evidence type="ECO:0000313" key="2">
    <source>
        <dbReference type="Proteomes" id="UP000006233"/>
    </source>
</evidence>
<proteinExistence type="predicted"/>
<dbReference type="EMBL" id="ACVB02000034">
    <property type="protein sequence ID" value="EEX73132.1"/>
    <property type="molecule type" value="Genomic_DNA"/>
</dbReference>
<dbReference type="eggNOG" id="ENOG502ZSMT">
    <property type="taxonomic scope" value="Bacteria"/>
</dbReference>
<dbReference type="AlphaFoldDB" id="C9N1W2"/>
<evidence type="ECO:0000313" key="1">
    <source>
        <dbReference type="EMBL" id="EEX73132.1"/>
    </source>
</evidence>
<reference evidence="1 2" key="1">
    <citation type="submission" date="2009-09" db="EMBL/GenBank/DDBJ databases">
        <authorList>
            <person name="Weinstock G."/>
            <person name="Sodergren E."/>
            <person name="Clifton S."/>
            <person name="Fulton L."/>
            <person name="Fulton B."/>
            <person name="Courtney L."/>
            <person name="Fronick C."/>
            <person name="Harrison M."/>
            <person name="Strong C."/>
            <person name="Farmer C."/>
            <person name="Delahaunty K."/>
            <person name="Markovic C."/>
            <person name="Hall O."/>
            <person name="Minx P."/>
            <person name="Tomlinson C."/>
            <person name="Mitreva M."/>
            <person name="Nelson J."/>
            <person name="Hou S."/>
            <person name="Wollam A."/>
            <person name="Pepin K.H."/>
            <person name="Johnson M."/>
            <person name="Bhonagiri V."/>
            <person name="Nash W.E."/>
            <person name="Warren W."/>
            <person name="Chinwalla A."/>
            <person name="Mardis E.R."/>
            <person name="Wilson R.K."/>
        </authorList>
    </citation>
    <scope>NUCLEOTIDE SEQUENCE [LARGE SCALE GENOMIC DNA]</scope>
    <source>
        <strain evidence="1 2">F0254</strain>
    </source>
</reference>
<name>C9N1W2_9FUSO</name>
<dbReference type="STRING" id="634994.GCWU000323_02837"/>
<gene>
    <name evidence="1" type="ORF">GCWU000323_02837</name>
</gene>